<evidence type="ECO:0000259" key="1">
    <source>
        <dbReference type="Pfam" id="PF13193"/>
    </source>
</evidence>
<dbReference type="AlphaFoldDB" id="A0A1S1MIT8"/>
<dbReference type="InterPro" id="IPR045851">
    <property type="entry name" value="AMP-bd_C_sf"/>
</dbReference>
<comment type="caution">
    <text evidence="2">The sequence shown here is derived from an EMBL/GenBank/DDBJ whole genome shotgun (WGS) entry which is preliminary data.</text>
</comment>
<accession>A0A1S1MIT8</accession>
<organism evidence="2 3">
    <name type="scientific">Mycobacterium talmoniae</name>
    <dbReference type="NCBI Taxonomy" id="1858794"/>
    <lineage>
        <taxon>Bacteria</taxon>
        <taxon>Bacillati</taxon>
        <taxon>Actinomycetota</taxon>
        <taxon>Actinomycetes</taxon>
        <taxon>Mycobacteriales</taxon>
        <taxon>Mycobacteriaceae</taxon>
        <taxon>Mycobacterium</taxon>
    </lineage>
</organism>
<sequence length="109" mass="11590">MVDGDGMHRIVGRESVDLIKSGGFRVGAGEIETVLLGHPGVAEAAVVGVPDADLGQRIVAFVVGDAKPDELINYVAEQLSVHKRPREVRIVDGLPRNAMGKVLKKELLA</sequence>
<evidence type="ECO:0000313" key="3">
    <source>
        <dbReference type="Proteomes" id="UP000179734"/>
    </source>
</evidence>
<dbReference type="Pfam" id="PF13193">
    <property type="entry name" value="AMP-binding_C"/>
    <property type="match status" value="1"/>
</dbReference>
<feature type="domain" description="AMP-binding enzyme C-terminal" evidence="1">
    <location>
        <begin position="30"/>
        <end position="101"/>
    </location>
</feature>
<evidence type="ECO:0000313" key="2">
    <source>
        <dbReference type="EMBL" id="OHU83182.1"/>
    </source>
</evidence>
<dbReference type="InterPro" id="IPR050237">
    <property type="entry name" value="ATP-dep_AMP-bd_enzyme"/>
</dbReference>
<dbReference type="Proteomes" id="UP000179734">
    <property type="component" value="Unassembled WGS sequence"/>
</dbReference>
<protein>
    <recommendedName>
        <fullName evidence="1">AMP-binding enzyme C-terminal domain-containing protein</fullName>
    </recommendedName>
</protein>
<name>A0A1S1MIT8_9MYCO</name>
<dbReference type="GO" id="GO:0016878">
    <property type="term" value="F:acid-thiol ligase activity"/>
    <property type="evidence" value="ECO:0007669"/>
    <property type="project" value="UniProtKB-ARBA"/>
</dbReference>
<dbReference type="SUPFAM" id="SSF56801">
    <property type="entry name" value="Acetyl-CoA synthetase-like"/>
    <property type="match status" value="1"/>
</dbReference>
<dbReference type="PANTHER" id="PTHR43767:SF1">
    <property type="entry name" value="NONRIBOSOMAL PEPTIDE SYNTHASE PES1 (EUROFUNG)-RELATED"/>
    <property type="match status" value="1"/>
</dbReference>
<reference evidence="2 3" key="1">
    <citation type="submission" date="2016-10" db="EMBL/GenBank/DDBJ databases">
        <title>Genome sequence of Mycobacterium talmonii.</title>
        <authorList>
            <person name="Greninger A.L."/>
            <person name="Elliott B."/>
            <person name="Vasireddy S."/>
            <person name="Vasireddy R."/>
        </authorList>
    </citation>
    <scope>NUCLEOTIDE SEQUENCE [LARGE SCALE GENOMIC DNA]</scope>
    <source>
        <strain evidence="3">NE-TNMC-100812</strain>
    </source>
</reference>
<keyword evidence="3" id="KW-1185">Reference proteome</keyword>
<proteinExistence type="predicted"/>
<dbReference type="EMBL" id="MLQM01000304">
    <property type="protein sequence ID" value="OHU83182.1"/>
    <property type="molecule type" value="Genomic_DNA"/>
</dbReference>
<dbReference type="Gene3D" id="3.30.300.30">
    <property type="match status" value="1"/>
</dbReference>
<dbReference type="PANTHER" id="PTHR43767">
    <property type="entry name" value="LONG-CHAIN-FATTY-ACID--COA LIGASE"/>
    <property type="match status" value="1"/>
</dbReference>
<dbReference type="InterPro" id="IPR025110">
    <property type="entry name" value="AMP-bd_C"/>
</dbReference>
<gene>
    <name evidence="2" type="ORF">BKN37_26790</name>
</gene>